<feature type="chain" id="PRO_5047387013" description="Outer membrane protein beta-barrel domain-containing protein" evidence="2">
    <location>
        <begin position="24"/>
        <end position="179"/>
    </location>
</feature>
<proteinExistence type="predicted"/>
<evidence type="ECO:0000313" key="4">
    <source>
        <dbReference type="EMBL" id="OEF16096.1"/>
    </source>
</evidence>
<evidence type="ECO:0000259" key="3">
    <source>
        <dbReference type="Pfam" id="PF13505"/>
    </source>
</evidence>
<keyword evidence="5" id="KW-1185">Reference proteome</keyword>
<accession>A0ABX3AWC2</accession>
<sequence length="179" mass="19704">MKLALKTLLVTSLLSSTTLYANAFDGHRVGIGFNSTSIEDVTFGSDYSTSGLTLGYGYDINDIVGVNLSLNKGSGNDSIFDSDTTTFKLDADIGYTFYMQNASIKPYGVVGFATFKEEVSVVGHDLGDWKDSTLFFGVGTRAVFNQHFYTDLRLDFMNLKDGEHDVFADQFSFTVGYKF</sequence>
<gene>
    <name evidence="4" type="ORF">A1Q5_00975</name>
</gene>
<protein>
    <recommendedName>
        <fullName evidence="3">Outer membrane protein beta-barrel domain-containing protein</fullName>
    </recommendedName>
</protein>
<dbReference type="InterPro" id="IPR011250">
    <property type="entry name" value="OMP/PagP_B-barrel"/>
</dbReference>
<name>A0ABX3AWC2_ALILO</name>
<dbReference type="Pfam" id="PF13505">
    <property type="entry name" value="OMP_b-brl"/>
    <property type="match status" value="1"/>
</dbReference>
<comment type="caution">
    <text evidence="4">The sequence shown here is derived from an EMBL/GenBank/DDBJ whole genome shotgun (WGS) entry which is preliminary data.</text>
</comment>
<reference evidence="4 5" key="1">
    <citation type="journal article" date="2012" name="Science">
        <title>Ecological populations of bacteria act as socially cohesive units of antibiotic production and resistance.</title>
        <authorList>
            <person name="Cordero O.X."/>
            <person name="Wildschutte H."/>
            <person name="Kirkup B."/>
            <person name="Proehl S."/>
            <person name="Ngo L."/>
            <person name="Hussain F."/>
            <person name="Le Roux F."/>
            <person name="Mincer T."/>
            <person name="Polz M.F."/>
        </authorList>
    </citation>
    <scope>NUCLEOTIDE SEQUENCE [LARGE SCALE GENOMIC DNA]</scope>
    <source>
        <strain evidence="4 5">5S-186</strain>
    </source>
</reference>
<evidence type="ECO:0000256" key="1">
    <source>
        <dbReference type="ARBA" id="ARBA00022729"/>
    </source>
</evidence>
<dbReference type="Proteomes" id="UP000095059">
    <property type="component" value="Unassembled WGS sequence"/>
</dbReference>
<dbReference type="Gene3D" id="2.40.160.20">
    <property type="match status" value="1"/>
</dbReference>
<feature type="signal peptide" evidence="2">
    <location>
        <begin position="1"/>
        <end position="23"/>
    </location>
</feature>
<evidence type="ECO:0000256" key="2">
    <source>
        <dbReference type="SAM" id="SignalP"/>
    </source>
</evidence>
<dbReference type="InterPro" id="IPR027385">
    <property type="entry name" value="Beta-barrel_OMP"/>
</dbReference>
<dbReference type="SUPFAM" id="SSF56925">
    <property type="entry name" value="OMPA-like"/>
    <property type="match status" value="1"/>
</dbReference>
<keyword evidence="1 2" id="KW-0732">Signal</keyword>
<evidence type="ECO:0000313" key="5">
    <source>
        <dbReference type="Proteomes" id="UP000095059"/>
    </source>
</evidence>
<dbReference type="RefSeq" id="WP_017021021.1">
    <property type="nucleotide sequence ID" value="NZ_AJYJ02000077.1"/>
</dbReference>
<dbReference type="EMBL" id="AJYJ02000077">
    <property type="protein sequence ID" value="OEF16096.1"/>
    <property type="molecule type" value="Genomic_DNA"/>
</dbReference>
<organism evidence="4 5">
    <name type="scientific">Aliivibrio logei 5S-186</name>
    <dbReference type="NCBI Taxonomy" id="626086"/>
    <lineage>
        <taxon>Bacteria</taxon>
        <taxon>Pseudomonadati</taxon>
        <taxon>Pseudomonadota</taxon>
        <taxon>Gammaproteobacteria</taxon>
        <taxon>Vibrionales</taxon>
        <taxon>Vibrionaceae</taxon>
        <taxon>Aliivibrio</taxon>
    </lineage>
</organism>
<feature type="domain" description="Outer membrane protein beta-barrel" evidence="3">
    <location>
        <begin position="8"/>
        <end position="179"/>
    </location>
</feature>